<dbReference type="PROSITE" id="PS50003">
    <property type="entry name" value="PH_DOMAIN"/>
    <property type="match status" value="1"/>
</dbReference>
<evidence type="ECO:0000256" key="4">
    <source>
        <dbReference type="SAM" id="MobiDB-lite"/>
    </source>
</evidence>
<dbReference type="Pfam" id="PF00169">
    <property type="entry name" value="PH"/>
    <property type="match status" value="1"/>
</dbReference>
<dbReference type="PROSITE" id="PS50048">
    <property type="entry name" value="ZN2_CY6_FUNGAL_2"/>
    <property type="match status" value="1"/>
</dbReference>
<dbReference type="CDD" id="cd13277">
    <property type="entry name" value="PH_Bem3"/>
    <property type="match status" value="1"/>
</dbReference>
<feature type="compositionally biased region" description="Basic and acidic residues" evidence="4">
    <location>
        <begin position="251"/>
        <end position="263"/>
    </location>
</feature>
<dbReference type="Gene3D" id="1.10.555.10">
    <property type="entry name" value="Rho GTPase activation protein"/>
    <property type="match status" value="1"/>
</dbReference>
<keyword evidence="2" id="KW-0539">Nucleus</keyword>
<feature type="region of interest" description="Disordered" evidence="4">
    <location>
        <begin position="773"/>
        <end position="792"/>
    </location>
</feature>
<reference evidence="9" key="1">
    <citation type="journal article" date="2015" name="Genome Announc.">
        <title>Draft genome sequence of the cellulolytic fungus Chaetomium globosum.</title>
        <authorList>
            <person name="Cuomo C.A."/>
            <person name="Untereiner W.A."/>
            <person name="Ma L.-J."/>
            <person name="Grabherr M."/>
            <person name="Birren B.W."/>
        </authorList>
    </citation>
    <scope>NUCLEOTIDE SEQUENCE [LARGE SCALE GENOMIC DNA]</scope>
    <source>
        <strain evidence="9">ATCC 6205 / CBS 148.51 / DSM 1962 / NBRC 6347 / NRRL 1970</strain>
    </source>
</reference>
<dbReference type="FunFam" id="2.30.29.30:FF:000452">
    <property type="entry name" value="Rho GTPase activator (Bem3)"/>
    <property type="match status" value="1"/>
</dbReference>
<evidence type="ECO:0000256" key="2">
    <source>
        <dbReference type="ARBA" id="ARBA00023242"/>
    </source>
</evidence>
<evidence type="ECO:0000313" key="9">
    <source>
        <dbReference type="Proteomes" id="UP000001056"/>
    </source>
</evidence>
<feature type="compositionally biased region" description="Pro residues" evidence="4">
    <location>
        <begin position="306"/>
        <end position="321"/>
    </location>
</feature>
<feature type="compositionally biased region" description="Basic and acidic residues" evidence="4">
    <location>
        <begin position="233"/>
        <end position="244"/>
    </location>
</feature>
<feature type="compositionally biased region" description="Low complexity" evidence="4">
    <location>
        <begin position="2218"/>
        <end position="2230"/>
    </location>
</feature>
<feature type="region of interest" description="Disordered" evidence="4">
    <location>
        <begin position="1269"/>
        <end position="1338"/>
    </location>
</feature>
<feature type="region of interest" description="Disordered" evidence="4">
    <location>
        <begin position="897"/>
        <end position="1001"/>
    </location>
</feature>
<organism evidence="8 9">
    <name type="scientific">Chaetomium globosum (strain ATCC 6205 / CBS 148.51 / DSM 1962 / NBRC 6347 / NRRL 1970)</name>
    <name type="common">Soil fungus</name>
    <dbReference type="NCBI Taxonomy" id="306901"/>
    <lineage>
        <taxon>Eukaryota</taxon>
        <taxon>Fungi</taxon>
        <taxon>Dikarya</taxon>
        <taxon>Ascomycota</taxon>
        <taxon>Pezizomycotina</taxon>
        <taxon>Sordariomycetes</taxon>
        <taxon>Sordariomycetidae</taxon>
        <taxon>Sordariales</taxon>
        <taxon>Chaetomiaceae</taxon>
        <taxon>Chaetomium</taxon>
    </lineage>
</organism>
<feature type="compositionally biased region" description="Low complexity" evidence="4">
    <location>
        <begin position="2134"/>
        <end position="2158"/>
    </location>
</feature>
<evidence type="ECO:0000256" key="1">
    <source>
        <dbReference type="ARBA" id="ARBA00022468"/>
    </source>
</evidence>
<dbReference type="SMART" id="SM00233">
    <property type="entry name" value="PH"/>
    <property type="match status" value="1"/>
</dbReference>
<feature type="compositionally biased region" description="Low complexity" evidence="4">
    <location>
        <begin position="1421"/>
        <end position="1461"/>
    </location>
</feature>
<dbReference type="InterPro" id="IPR050729">
    <property type="entry name" value="Rho-GAP"/>
</dbReference>
<dbReference type="GO" id="GO:0005938">
    <property type="term" value="C:cell cortex"/>
    <property type="evidence" value="ECO:0007669"/>
    <property type="project" value="UniProtKB-ARBA"/>
</dbReference>
<evidence type="ECO:0000313" key="8">
    <source>
        <dbReference type="EMBL" id="EAQ92866.1"/>
    </source>
</evidence>
<dbReference type="Pfam" id="PF00620">
    <property type="entry name" value="RhoGAP"/>
    <property type="match status" value="1"/>
</dbReference>
<dbReference type="InterPro" id="IPR008936">
    <property type="entry name" value="Rho_GTPase_activation_prot"/>
</dbReference>
<proteinExistence type="predicted"/>
<gene>
    <name evidence="8" type="ORF">CHGG_01101</name>
</gene>
<feature type="compositionally biased region" description="Low complexity" evidence="4">
    <location>
        <begin position="26"/>
        <end position="41"/>
    </location>
</feature>
<dbReference type="PANTHER" id="PTHR23176:SF129">
    <property type="entry name" value="RHO GTPASE ACTIVATING PROTEIN AT 16F, ISOFORM E-RELATED"/>
    <property type="match status" value="1"/>
</dbReference>
<evidence type="ECO:0000259" key="5">
    <source>
        <dbReference type="PROSITE" id="PS50003"/>
    </source>
</evidence>
<feature type="compositionally biased region" description="Basic and acidic residues" evidence="4">
    <location>
        <begin position="356"/>
        <end position="397"/>
    </location>
</feature>
<feature type="compositionally biased region" description="Low complexity" evidence="4">
    <location>
        <begin position="454"/>
        <end position="470"/>
    </location>
</feature>
<dbReference type="Gene3D" id="4.10.240.10">
    <property type="entry name" value="Zn(2)-C6 fungal-type DNA-binding domain"/>
    <property type="match status" value="1"/>
</dbReference>
<feature type="domain" description="Rho-GAP" evidence="7">
    <location>
        <begin position="1011"/>
        <end position="1202"/>
    </location>
</feature>
<feature type="coiled-coil region" evidence="3">
    <location>
        <begin position="190"/>
        <end position="217"/>
    </location>
</feature>
<feature type="compositionally biased region" description="Polar residues" evidence="4">
    <location>
        <begin position="1"/>
        <end position="23"/>
    </location>
</feature>
<dbReference type="GO" id="GO:0000981">
    <property type="term" value="F:DNA-binding transcription factor activity, RNA polymerase II-specific"/>
    <property type="evidence" value="ECO:0007669"/>
    <property type="project" value="InterPro"/>
</dbReference>
<dbReference type="OrthoDB" id="185175at2759"/>
<dbReference type="SUPFAM" id="SSF48350">
    <property type="entry name" value="GTPase activation domain, GAP"/>
    <property type="match status" value="1"/>
</dbReference>
<feature type="compositionally biased region" description="Low complexity" evidence="4">
    <location>
        <begin position="922"/>
        <end position="933"/>
    </location>
</feature>
<keyword evidence="9" id="KW-1185">Reference proteome</keyword>
<feature type="region of interest" description="Disordered" evidence="4">
    <location>
        <begin position="1206"/>
        <end position="1241"/>
    </location>
</feature>
<dbReference type="CDD" id="cd12148">
    <property type="entry name" value="fungal_TF_MHR"/>
    <property type="match status" value="1"/>
</dbReference>
<feature type="domain" description="PH" evidence="5">
    <location>
        <begin position="722"/>
        <end position="839"/>
    </location>
</feature>
<feature type="domain" description="Zn(2)-C6 fungal-type" evidence="6">
    <location>
        <begin position="1560"/>
        <end position="1587"/>
    </location>
</feature>
<feature type="compositionally biased region" description="Low complexity" evidence="4">
    <location>
        <begin position="870"/>
        <end position="883"/>
    </location>
</feature>
<protein>
    <recommendedName>
        <fullName evidence="10">RhoGAP-domain-containing protein</fullName>
    </recommendedName>
</protein>
<dbReference type="RefSeq" id="XP_001220322.1">
    <property type="nucleotide sequence ID" value="XM_001220321.1"/>
</dbReference>
<dbReference type="HOGENOM" id="CLU_001089_0_0_1"/>
<dbReference type="EMBL" id="CH408029">
    <property type="protein sequence ID" value="EAQ92866.1"/>
    <property type="molecule type" value="Genomic_DNA"/>
</dbReference>
<dbReference type="PROSITE" id="PS50238">
    <property type="entry name" value="RHOGAP"/>
    <property type="match status" value="1"/>
</dbReference>
<evidence type="ECO:0008006" key="10">
    <source>
        <dbReference type="Google" id="ProtNLM"/>
    </source>
</evidence>
<dbReference type="CDD" id="cd00067">
    <property type="entry name" value="GAL4"/>
    <property type="match status" value="1"/>
</dbReference>
<dbReference type="SMART" id="SM00324">
    <property type="entry name" value="RhoGAP"/>
    <property type="match status" value="1"/>
</dbReference>
<dbReference type="CDD" id="cd06093">
    <property type="entry name" value="PX_domain"/>
    <property type="match status" value="1"/>
</dbReference>
<dbReference type="eggNOG" id="KOG4269">
    <property type="taxonomic scope" value="Eukaryota"/>
</dbReference>
<feature type="compositionally biased region" description="Basic and acidic residues" evidence="4">
    <location>
        <begin position="847"/>
        <end position="863"/>
    </location>
</feature>
<dbReference type="GO" id="GO:0008270">
    <property type="term" value="F:zinc ion binding"/>
    <property type="evidence" value="ECO:0007669"/>
    <property type="project" value="InterPro"/>
</dbReference>
<dbReference type="OMA" id="HYDHEAE"/>
<feature type="compositionally biased region" description="Low complexity" evidence="4">
    <location>
        <begin position="2185"/>
        <end position="2210"/>
    </location>
</feature>
<evidence type="ECO:0000259" key="7">
    <source>
        <dbReference type="PROSITE" id="PS50238"/>
    </source>
</evidence>
<feature type="region of interest" description="Disordered" evidence="4">
    <location>
        <begin position="700"/>
        <end position="726"/>
    </location>
</feature>
<dbReference type="STRING" id="306901.Q2HFA3"/>
<dbReference type="InterPro" id="IPR001849">
    <property type="entry name" value="PH_domain"/>
</dbReference>
<keyword evidence="3" id="KW-0175">Coiled coil</keyword>
<feature type="region of interest" description="Disordered" evidence="4">
    <location>
        <begin position="1"/>
        <end position="97"/>
    </location>
</feature>
<feature type="region of interest" description="Disordered" evidence="4">
    <location>
        <begin position="228"/>
        <end position="516"/>
    </location>
</feature>
<keyword evidence="1" id="KW-0343">GTPase activation</keyword>
<dbReference type="InParanoid" id="Q2HFA3"/>
<dbReference type="Proteomes" id="UP000001056">
    <property type="component" value="Unassembled WGS sequence"/>
</dbReference>
<feature type="region of interest" description="Disordered" evidence="4">
    <location>
        <begin position="1386"/>
        <end position="1612"/>
    </location>
</feature>
<feature type="region of interest" description="Disordered" evidence="4">
    <location>
        <begin position="2178"/>
        <end position="2239"/>
    </location>
</feature>
<feature type="compositionally biased region" description="Low complexity" evidence="4">
    <location>
        <begin position="539"/>
        <end position="549"/>
    </location>
</feature>
<feature type="compositionally biased region" description="Basic and acidic residues" evidence="4">
    <location>
        <begin position="1508"/>
        <end position="1518"/>
    </location>
</feature>
<accession>Q2HFA3</accession>
<evidence type="ECO:0000256" key="3">
    <source>
        <dbReference type="SAM" id="Coils"/>
    </source>
</evidence>
<dbReference type="InterPro" id="IPR011993">
    <property type="entry name" value="PH-like_dom_sf"/>
</dbReference>
<feature type="region of interest" description="Disordered" evidence="4">
    <location>
        <begin position="2097"/>
        <end position="2164"/>
    </location>
</feature>
<dbReference type="Gene3D" id="2.30.29.30">
    <property type="entry name" value="Pleckstrin-homology domain (PH domain)/Phosphotyrosine-binding domain (PTB)"/>
    <property type="match status" value="1"/>
</dbReference>
<feature type="region of interest" description="Disordered" evidence="4">
    <location>
        <begin position="845"/>
        <end position="883"/>
    </location>
</feature>
<dbReference type="GO" id="GO:0005096">
    <property type="term" value="F:GTPase activator activity"/>
    <property type="evidence" value="ECO:0007669"/>
    <property type="project" value="UniProtKB-KW"/>
</dbReference>
<dbReference type="InterPro" id="IPR001138">
    <property type="entry name" value="Zn2Cys6_DnaBD"/>
</dbReference>
<feature type="region of interest" description="Disordered" evidence="4">
    <location>
        <begin position="530"/>
        <end position="551"/>
    </location>
</feature>
<feature type="compositionally biased region" description="Pro residues" evidence="4">
    <location>
        <begin position="282"/>
        <end position="291"/>
    </location>
</feature>
<dbReference type="InterPro" id="IPR000198">
    <property type="entry name" value="RhoGAP_dom"/>
</dbReference>
<dbReference type="PANTHER" id="PTHR23176">
    <property type="entry name" value="RHO/RAC/CDC GTPASE-ACTIVATING PROTEIN"/>
    <property type="match status" value="1"/>
</dbReference>
<feature type="compositionally biased region" description="Polar residues" evidence="4">
    <location>
        <begin position="1467"/>
        <end position="1484"/>
    </location>
</feature>
<name>Q2HFA3_CHAGB</name>
<evidence type="ECO:0000259" key="6">
    <source>
        <dbReference type="PROSITE" id="PS50048"/>
    </source>
</evidence>
<dbReference type="SUPFAM" id="SSF50729">
    <property type="entry name" value="PH domain-like"/>
    <property type="match status" value="1"/>
</dbReference>
<feature type="compositionally biased region" description="Polar residues" evidence="4">
    <location>
        <begin position="2097"/>
        <end position="2110"/>
    </location>
</feature>
<feature type="compositionally biased region" description="Polar residues" evidence="4">
    <location>
        <begin position="69"/>
        <end position="94"/>
    </location>
</feature>
<feature type="compositionally biased region" description="Pro residues" evidence="4">
    <location>
        <begin position="491"/>
        <end position="507"/>
    </location>
</feature>
<dbReference type="GO" id="GO:0007165">
    <property type="term" value="P:signal transduction"/>
    <property type="evidence" value="ECO:0007669"/>
    <property type="project" value="InterPro"/>
</dbReference>
<feature type="compositionally biased region" description="Polar residues" evidence="4">
    <location>
        <begin position="1400"/>
        <end position="1420"/>
    </location>
</feature>
<sequence length="2335" mass="254669">MDSTFQDSPTIGRTVRYTANSPLPTRPDAASSRSRRVPASPLSTDSSFPDSSAAVPRIVTTAAPEDDFSQPSEKTYFDSDSSGSTTPEATSTGCVSGEDPFSSLVARVADARALTVRVLDRRRLPTRPVFRMSLQKTAQDGTVGPNEIANLVKTAGSPEAVIQYLLKEKQSQSQQNAQLWRLVDKQRAMILGLNKDLERALKDKEKYRKKLKEVLEGSEAPLALQFRRQAAKRPSEHALDRFDHEEEEREAEVASRRLEESKEIPIMMNVPASRTAPREPPRMPPPQPPVGLPERSPRPDDGASKFPPPAAPPPRKPPPAPLHLKNAKKQPKPAASKPKQKSRPDVADEDPETDTDYDHILEVDELKPDDRRGRRRTREEDEREREILARKEAEFRSLSKKSKQSSSRKTTDKAEAPTNEMPATPRLVQTTKLLPPREPASLAGVLNGAPDSRPMPSALLSPGLPSSPRPTQLTSPVNSPPLSPLGFPSVPLSPRPPRAPIPLPPNTPLLTPSPAGDPLVLKSPRPLNIVKQEDQGYGTPSPTKSSTDSPVERTKVFKGFVTEEYPDLLLPPNALPSIDIRVASSRMKPSRASLISLTQLEEDPVFTLAIYSRADGGELWRIEKDSASLAKLDQRLKQCPAFTARTPDRSLFSGHAPAKLDARRIALNQYLDELLNTPLDNATALELCKYLSTGTLPPNADEIGGSTGENNAESQRVGPGGRPFRNGYLTKRGKNFGGWKARYFVLDGPLLKYYETPGGAHLGTIKLQKAQIGKQAHHTNDGTPAQGTPAEEGDNQYRHAFLILEPKKKDPNSVTKHVLCAESDKERDLWVEALLRWIDYRDPDDEEHAKKEHAHERGGDRGNGKKKAAHAQAKLQQSQQGAAVDENLIGVSYEATKQGDVPHQGGAAKGKPYGQLDHESTHSQSTTSSYTISAPRDPQVISHTESWGSKLGMGLTPPTQEEKKARKRSFFGFGPKTRTSSDGQDSLFGSEGGNSQPTGGYHGPIRQAFGATLAEAVRYNAPVDVRVPLPAVVYRCIQYLDTKNAIFEEGIFRLSGSNLVIKQLRERFNVEGDINLLTDEQYYDIHAIASLLKMYLRELPSTILTNDLRTQFIAVTEMTNQKEKMAALAELVERLPQANAALLKYLISFLIKIIDHSDVNKMTVRNVGIVFSPTLNIPAPVFAMFLQNYEVIFGIDPSEYELPMTEPEYTQERRPSLPASFQERRPSDGRPSTSHSDSPHRQRLMESLEAHGNRSTPTPPPMSMQQMAQMNAATLHSRSTPTPPPQRQMNHEMGGGHHPSMRPAYEGGFDPSQAHSGHRASPGYDRPTYENGLAPAPYEQPYRSRRESAMFMGSLSQQPSKSRLREEAHSLGYLVTCLVQSVNVDHSSTPPAVPGRDIASKSQQPFMPSWGPSDTSHQPSAQAHAHQQNARAIAQNRDPMTATFSPQTPNSSTTTAPTPSTLDHHSTTAGSRHPSTATPPTQNHHYPGGPGGGPGASSNNGRPYAPPDYDHDRDHESPSDPNRSPSPDHSPDAEQDQDQDQDRAAGGGLNNPTDPKKPGACESCRGLKVRCDPDPANPDGSCRRCAKGKRSSVVTQRTRKRQKKTDSRVAELEKKIEKPTASLVATRGAVGGVGAVVSGGTGLAGGGSSGGGDGGVSGLGGVGVGGGGGAGPGQRGSWDREAEVLDRYNVHMCPHLPGVVLPPDLTAAELRKTKPVLFLAVMAGAASELPNLQRVLTRELMQQFADKIIIRGNKSLELVQAITVAVIWYWPPERFEELKFYQLVHVAAVMAIEIGLGRKKAAKGGFRKHIAHAWRDHPLRKQSPPDPTTTEARRAWLTCYFMATNTAMALHRPSLIRWTPFVAECMEALETAHDAAPTDKYLCHLVWSHKVAEDIGIQFSMDEPSSTPNLAEARTQHALKGFERELEKYSNSVPKELRKPSLQMSFHVISLYMHEVATHNDAADDCKLHPSETQLGMDGTLSVAHINALSACLTAINGIFDLFLSLDVHTIRCLPVFNFVRVAYAVVVLIKLYFAASSPKSDLGKVIDKDDMKVELHLDRLLEQFRATAAGDRSRPAAKFLVVLVMIRSWFHKQKLNQNGRSAETNTSTAEAPLPPHSRPSVAERSNAAPISQPPQQQQQQQQQQQPQPQPQPQQQQQDYPPTASTGLQLLSEIATNKSASGPRPSTTSHFSLPSSTPLTSSTPTGPWLSRPQLMYDPTNTSSPSSGPSTADNTAGGPGSFMVGVPPQPGPNMAANLSLPWLNSAFSSVDPEYEYATFGDGFAQAMDWTLGGFGESAVRNMMQDSGPDQTAWFPPMGEGLDAMDGGGAAGGGFGF</sequence>
<dbReference type="VEuPathDB" id="FungiDB:CHGG_01101"/>
<dbReference type="InterPro" id="IPR036864">
    <property type="entry name" value="Zn2-C6_fun-type_DNA-bd_sf"/>
</dbReference>
<dbReference type="GeneID" id="4387052"/>